<reference evidence="1" key="1">
    <citation type="submission" date="2021-11" db="EMBL/GenBank/DDBJ databases">
        <authorList>
            <person name="Schell T."/>
        </authorList>
    </citation>
    <scope>NUCLEOTIDE SEQUENCE</scope>
    <source>
        <strain evidence="1">M5</strain>
    </source>
</reference>
<dbReference type="Proteomes" id="UP000789390">
    <property type="component" value="Unassembled WGS sequence"/>
</dbReference>
<proteinExistence type="predicted"/>
<sequence>MWDQLHLVKSVKFNTRQRVWDGILNYGSDFPDLEENSLADSFLYFAIIISPGYSPSHLPLLMELYLLL</sequence>
<accession>A0A8J2WD63</accession>
<evidence type="ECO:0000313" key="2">
    <source>
        <dbReference type="Proteomes" id="UP000789390"/>
    </source>
</evidence>
<dbReference type="EMBL" id="CAKKLH010000086">
    <property type="protein sequence ID" value="CAH0102561.1"/>
    <property type="molecule type" value="Genomic_DNA"/>
</dbReference>
<evidence type="ECO:0000313" key="1">
    <source>
        <dbReference type="EMBL" id="CAH0102561.1"/>
    </source>
</evidence>
<protein>
    <submittedName>
        <fullName evidence="1">Uncharacterized protein</fullName>
    </submittedName>
</protein>
<comment type="caution">
    <text evidence="1">The sequence shown here is derived from an EMBL/GenBank/DDBJ whole genome shotgun (WGS) entry which is preliminary data.</text>
</comment>
<dbReference type="AlphaFoldDB" id="A0A8J2WD63"/>
<gene>
    <name evidence="1" type="ORF">DGAL_LOCUS4981</name>
</gene>
<keyword evidence="2" id="KW-1185">Reference proteome</keyword>
<name>A0A8J2WD63_9CRUS</name>
<organism evidence="1 2">
    <name type="scientific">Daphnia galeata</name>
    <dbReference type="NCBI Taxonomy" id="27404"/>
    <lineage>
        <taxon>Eukaryota</taxon>
        <taxon>Metazoa</taxon>
        <taxon>Ecdysozoa</taxon>
        <taxon>Arthropoda</taxon>
        <taxon>Crustacea</taxon>
        <taxon>Branchiopoda</taxon>
        <taxon>Diplostraca</taxon>
        <taxon>Cladocera</taxon>
        <taxon>Anomopoda</taxon>
        <taxon>Daphniidae</taxon>
        <taxon>Daphnia</taxon>
    </lineage>
</organism>
<dbReference type="OrthoDB" id="6485269at2759"/>